<reference evidence="2 3" key="1">
    <citation type="submission" date="2024-03" db="EMBL/GenBank/DDBJ databases">
        <title>Novel species of the genus Variovorax.</title>
        <authorList>
            <person name="Liu Q."/>
            <person name="Xin Y.-H."/>
        </authorList>
    </citation>
    <scope>NUCLEOTIDE SEQUENCE [LARGE SCALE GENOMIC DNA]</scope>
    <source>
        <strain evidence="2 3">KACC 18501</strain>
    </source>
</reference>
<protein>
    <submittedName>
        <fullName evidence="2">Uncharacterized protein</fullName>
    </submittedName>
</protein>
<keyword evidence="1" id="KW-0472">Membrane</keyword>
<evidence type="ECO:0000256" key="1">
    <source>
        <dbReference type="SAM" id="Phobius"/>
    </source>
</evidence>
<keyword evidence="1" id="KW-0812">Transmembrane</keyword>
<name>A0ABU8VUV5_9BURK</name>
<keyword evidence="3" id="KW-1185">Reference proteome</keyword>
<keyword evidence="1" id="KW-1133">Transmembrane helix</keyword>
<sequence>MDKETRKRLREEDQQALKRQREELVARRSKPWPDNVMAEASLISLGGSDQYGMLPWRGEYGELEWDKEKEGLAILYARQDVATVLCLQAPMLKAIGQVRTSIYFCAVLLLYIAYRVT</sequence>
<dbReference type="RefSeq" id="WP_340362575.1">
    <property type="nucleotide sequence ID" value="NZ_JBBKZV010000002.1"/>
</dbReference>
<proteinExistence type="predicted"/>
<dbReference type="EMBL" id="JBBKZV010000002">
    <property type="protein sequence ID" value="MEJ8821532.1"/>
    <property type="molecule type" value="Genomic_DNA"/>
</dbReference>
<dbReference type="Proteomes" id="UP001363010">
    <property type="component" value="Unassembled WGS sequence"/>
</dbReference>
<gene>
    <name evidence="2" type="ORF">WKW80_05710</name>
</gene>
<evidence type="ECO:0000313" key="2">
    <source>
        <dbReference type="EMBL" id="MEJ8821532.1"/>
    </source>
</evidence>
<evidence type="ECO:0000313" key="3">
    <source>
        <dbReference type="Proteomes" id="UP001363010"/>
    </source>
</evidence>
<accession>A0ABU8VUV5</accession>
<comment type="caution">
    <text evidence="2">The sequence shown here is derived from an EMBL/GenBank/DDBJ whole genome shotgun (WGS) entry which is preliminary data.</text>
</comment>
<feature type="transmembrane region" description="Helical" evidence="1">
    <location>
        <begin position="100"/>
        <end position="116"/>
    </location>
</feature>
<organism evidence="2 3">
    <name type="scientific">Variovorax humicola</name>
    <dbReference type="NCBI Taxonomy" id="1769758"/>
    <lineage>
        <taxon>Bacteria</taxon>
        <taxon>Pseudomonadati</taxon>
        <taxon>Pseudomonadota</taxon>
        <taxon>Betaproteobacteria</taxon>
        <taxon>Burkholderiales</taxon>
        <taxon>Comamonadaceae</taxon>
        <taxon>Variovorax</taxon>
    </lineage>
</organism>